<feature type="non-terminal residue" evidence="1">
    <location>
        <position position="157"/>
    </location>
</feature>
<proteinExistence type="predicted"/>
<name>A0ABU6QQ52_9FABA</name>
<comment type="caution">
    <text evidence="1">The sequence shown here is derived from an EMBL/GenBank/DDBJ whole genome shotgun (WGS) entry which is preliminary data.</text>
</comment>
<evidence type="ECO:0000313" key="1">
    <source>
        <dbReference type="EMBL" id="MED6113795.1"/>
    </source>
</evidence>
<keyword evidence="2" id="KW-1185">Reference proteome</keyword>
<dbReference type="EMBL" id="JASCZI010000916">
    <property type="protein sequence ID" value="MED6113795.1"/>
    <property type="molecule type" value="Genomic_DNA"/>
</dbReference>
<reference evidence="1 2" key="1">
    <citation type="journal article" date="2023" name="Plants (Basel)">
        <title>Bridging the Gap: Combining Genomics and Transcriptomics Approaches to Understand Stylosanthes scabra, an Orphan Legume from the Brazilian Caatinga.</title>
        <authorList>
            <person name="Ferreira-Neto J.R.C."/>
            <person name="da Silva M.D."/>
            <person name="Binneck E."/>
            <person name="de Melo N.F."/>
            <person name="da Silva R.H."/>
            <person name="de Melo A.L.T.M."/>
            <person name="Pandolfi V."/>
            <person name="Bustamante F.O."/>
            <person name="Brasileiro-Vidal A.C."/>
            <person name="Benko-Iseppon A.M."/>
        </authorList>
    </citation>
    <scope>NUCLEOTIDE SEQUENCE [LARGE SCALE GENOMIC DNA]</scope>
    <source>
        <tissue evidence="1">Leaves</tissue>
    </source>
</reference>
<dbReference type="Proteomes" id="UP001341840">
    <property type="component" value="Unassembled WGS sequence"/>
</dbReference>
<protein>
    <submittedName>
        <fullName evidence="1">Uncharacterized protein</fullName>
    </submittedName>
</protein>
<sequence length="157" mass="18067">MGVHAKKLVNHMNMDGQNLDAHFLFQYIQSHNDDDNGLTMYALAIYGLVLFPRVRGQIDGQVYYPPMVSYQPVPQRPPFMSPQPVHPWNQNLNTNQRKVSNSLEKKPDQFDPIPMTYSELLPQLIQNSLVVPVSMKSVEPPYQLNHLIQKDLIQIQS</sequence>
<accession>A0ABU6QQ52</accession>
<evidence type="ECO:0000313" key="2">
    <source>
        <dbReference type="Proteomes" id="UP001341840"/>
    </source>
</evidence>
<gene>
    <name evidence="1" type="ORF">PIB30_074179</name>
</gene>
<organism evidence="1 2">
    <name type="scientific">Stylosanthes scabra</name>
    <dbReference type="NCBI Taxonomy" id="79078"/>
    <lineage>
        <taxon>Eukaryota</taxon>
        <taxon>Viridiplantae</taxon>
        <taxon>Streptophyta</taxon>
        <taxon>Embryophyta</taxon>
        <taxon>Tracheophyta</taxon>
        <taxon>Spermatophyta</taxon>
        <taxon>Magnoliopsida</taxon>
        <taxon>eudicotyledons</taxon>
        <taxon>Gunneridae</taxon>
        <taxon>Pentapetalae</taxon>
        <taxon>rosids</taxon>
        <taxon>fabids</taxon>
        <taxon>Fabales</taxon>
        <taxon>Fabaceae</taxon>
        <taxon>Papilionoideae</taxon>
        <taxon>50 kb inversion clade</taxon>
        <taxon>dalbergioids sensu lato</taxon>
        <taxon>Dalbergieae</taxon>
        <taxon>Pterocarpus clade</taxon>
        <taxon>Stylosanthes</taxon>
    </lineage>
</organism>